<keyword evidence="1" id="KW-0732">Signal</keyword>
<evidence type="ECO:0000313" key="3">
    <source>
        <dbReference type="Proteomes" id="UP001162131"/>
    </source>
</evidence>
<dbReference type="AlphaFoldDB" id="A0AAU9IPI5"/>
<dbReference type="Proteomes" id="UP001162131">
    <property type="component" value="Unassembled WGS sequence"/>
</dbReference>
<protein>
    <submittedName>
        <fullName evidence="2">Uncharacterized protein</fullName>
    </submittedName>
</protein>
<feature type="signal peptide" evidence="1">
    <location>
        <begin position="1"/>
        <end position="19"/>
    </location>
</feature>
<dbReference type="PANTHER" id="PTHR13593:SF113">
    <property type="entry name" value="SI:DKEY-266F7.9"/>
    <property type="match status" value="1"/>
</dbReference>
<dbReference type="InterPro" id="IPR051057">
    <property type="entry name" value="PI-PLC_domain"/>
</dbReference>
<dbReference type="InterPro" id="IPR017946">
    <property type="entry name" value="PLC-like_Pdiesterase_TIM-brl"/>
</dbReference>
<dbReference type="GO" id="GO:0008081">
    <property type="term" value="F:phosphoric diester hydrolase activity"/>
    <property type="evidence" value="ECO:0007669"/>
    <property type="project" value="InterPro"/>
</dbReference>
<dbReference type="EMBL" id="CAJZBQ010000013">
    <property type="protein sequence ID" value="CAG9315127.1"/>
    <property type="molecule type" value="Genomic_DNA"/>
</dbReference>
<comment type="caution">
    <text evidence="2">The sequence shown here is derived from an EMBL/GenBank/DDBJ whole genome shotgun (WGS) entry which is preliminary data.</text>
</comment>
<proteinExistence type="predicted"/>
<evidence type="ECO:0000256" key="1">
    <source>
        <dbReference type="SAM" id="SignalP"/>
    </source>
</evidence>
<evidence type="ECO:0000313" key="2">
    <source>
        <dbReference type="EMBL" id="CAG9315127.1"/>
    </source>
</evidence>
<keyword evidence="3" id="KW-1185">Reference proteome</keyword>
<accession>A0AAU9IPI5</accession>
<feature type="chain" id="PRO_5043594394" evidence="1">
    <location>
        <begin position="20"/>
        <end position="336"/>
    </location>
</feature>
<sequence length="336" mass="38440">MNFQVLIIFALTAISYVLSKVPAGRINPASWMSDSLEFIGQKTLKEITLPGTHDSGAYWLGDVWMPDAGSDWPNEAAAVGQKIGKNETWVTRNFALAQDQNLYQQLLGGIRYLDIRSGWDNTTNQWVTFHYLCGSPITELFGNISKFMEEYKNEILVLEVSHFSGFPSHQNIRDLRAMIIEYFGEFIYPVNLSFNFTINDMIESGKTVIVTMSEEDSAPIWPGDTIYNTYANSPIIRKMIKFNKDTVQQYMSSTWPNQIFKVSWTLTPNAQTILDSIKFLKPHTLIQLADLGNPFLPEFWKSLKHEHYQVGNILIIDHYEQSSIMAVIYDMNGITF</sequence>
<organism evidence="2 3">
    <name type="scientific">Blepharisma stoltei</name>
    <dbReference type="NCBI Taxonomy" id="1481888"/>
    <lineage>
        <taxon>Eukaryota</taxon>
        <taxon>Sar</taxon>
        <taxon>Alveolata</taxon>
        <taxon>Ciliophora</taxon>
        <taxon>Postciliodesmatophora</taxon>
        <taxon>Heterotrichea</taxon>
        <taxon>Heterotrichida</taxon>
        <taxon>Blepharismidae</taxon>
        <taxon>Blepharisma</taxon>
    </lineage>
</organism>
<dbReference type="SUPFAM" id="SSF51695">
    <property type="entry name" value="PLC-like phosphodiesterases"/>
    <property type="match status" value="1"/>
</dbReference>
<dbReference type="Gene3D" id="3.20.20.190">
    <property type="entry name" value="Phosphatidylinositol (PI) phosphodiesterase"/>
    <property type="match status" value="1"/>
</dbReference>
<dbReference type="GO" id="GO:0006629">
    <property type="term" value="P:lipid metabolic process"/>
    <property type="evidence" value="ECO:0007669"/>
    <property type="project" value="InterPro"/>
</dbReference>
<dbReference type="PANTHER" id="PTHR13593">
    <property type="match status" value="1"/>
</dbReference>
<name>A0AAU9IPI5_9CILI</name>
<gene>
    <name evidence="2" type="ORF">BSTOLATCC_MIC12901</name>
</gene>
<reference evidence="2" key="1">
    <citation type="submission" date="2021-09" db="EMBL/GenBank/DDBJ databases">
        <authorList>
            <consortium name="AG Swart"/>
            <person name="Singh M."/>
            <person name="Singh A."/>
            <person name="Seah K."/>
            <person name="Emmerich C."/>
        </authorList>
    </citation>
    <scope>NUCLEOTIDE SEQUENCE</scope>
    <source>
        <strain evidence="2">ATCC30299</strain>
    </source>
</reference>